<comment type="caution">
    <text evidence="2">The sequence shown here is derived from an EMBL/GenBank/DDBJ whole genome shotgun (WGS) entry which is preliminary data.</text>
</comment>
<dbReference type="EMBL" id="SGWX01000001">
    <property type="protein sequence ID" value="RZS61621.1"/>
    <property type="molecule type" value="Genomic_DNA"/>
</dbReference>
<keyword evidence="1" id="KW-1133">Transmembrane helix</keyword>
<keyword evidence="3" id="KW-1185">Reference proteome</keyword>
<name>A0A4Q7M2V1_9MICO</name>
<reference evidence="2 3" key="1">
    <citation type="submission" date="2019-02" db="EMBL/GenBank/DDBJ databases">
        <title>Sequencing the genomes of 1000 actinobacteria strains.</title>
        <authorList>
            <person name="Klenk H.-P."/>
        </authorList>
    </citation>
    <scope>NUCLEOTIDE SEQUENCE [LARGE SCALE GENOMIC DNA]</scope>
    <source>
        <strain evidence="2 3">DSM 16932</strain>
    </source>
</reference>
<accession>A0A4Q7M2V1</accession>
<feature type="transmembrane region" description="Helical" evidence="1">
    <location>
        <begin position="34"/>
        <end position="55"/>
    </location>
</feature>
<keyword evidence="1" id="KW-0812">Transmembrane</keyword>
<proteinExistence type="predicted"/>
<feature type="transmembrane region" description="Helical" evidence="1">
    <location>
        <begin position="67"/>
        <end position="87"/>
    </location>
</feature>
<evidence type="ECO:0000313" key="3">
    <source>
        <dbReference type="Proteomes" id="UP000293852"/>
    </source>
</evidence>
<dbReference type="AlphaFoldDB" id="A0A4Q7M2V1"/>
<evidence type="ECO:0000256" key="1">
    <source>
        <dbReference type="SAM" id="Phobius"/>
    </source>
</evidence>
<organism evidence="2 3">
    <name type="scientific">Xylanimonas ulmi</name>
    <dbReference type="NCBI Taxonomy" id="228973"/>
    <lineage>
        <taxon>Bacteria</taxon>
        <taxon>Bacillati</taxon>
        <taxon>Actinomycetota</taxon>
        <taxon>Actinomycetes</taxon>
        <taxon>Micrococcales</taxon>
        <taxon>Promicromonosporaceae</taxon>
        <taxon>Xylanimonas</taxon>
    </lineage>
</organism>
<gene>
    <name evidence="2" type="ORF">EV386_1930</name>
</gene>
<sequence>MLVLCAALSSTLAGFFTHSGFVDRGRIPLGVWRALRVVAFLGMGILGIEATALFGEPSSQMFGPARLRMAAVLWLPHFVMSFTMGSLSRTRDRSSTED</sequence>
<keyword evidence="1" id="KW-0472">Membrane</keyword>
<dbReference type="Proteomes" id="UP000293852">
    <property type="component" value="Unassembled WGS sequence"/>
</dbReference>
<protein>
    <submittedName>
        <fullName evidence="2">Uncharacterized protein</fullName>
    </submittedName>
</protein>
<evidence type="ECO:0000313" key="2">
    <source>
        <dbReference type="EMBL" id="RZS61621.1"/>
    </source>
</evidence>